<proteinExistence type="predicted"/>
<sequence>MEGYVSKCKQLRAESVEYCTIQQLRDDPLDEYELPFIKRYAFQDEKEFRIFWGSKKTSAKTYRLNVPLIAINRIILSPWLPIEVVEHVKATLKSMPGCKSLKIYKSSLVENDQWKSFAMKKDITSKASVTG</sequence>
<comment type="caution">
    <text evidence="1">The sequence shown here is derived from an EMBL/GenBank/DDBJ whole genome shotgun (WGS) entry which is preliminary data.</text>
</comment>
<protein>
    <submittedName>
        <fullName evidence="1">Uncharacterized protein</fullName>
    </submittedName>
</protein>
<name>A0AA37CWW8_AERCA</name>
<evidence type="ECO:0000313" key="2">
    <source>
        <dbReference type="Proteomes" id="UP000886934"/>
    </source>
</evidence>
<dbReference type="AlphaFoldDB" id="A0AA37CWW8"/>
<accession>A0AA37CWW8</accession>
<evidence type="ECO:0000313" key="1">
    <source>
        <dbReference type="EMBL" id="GJA63569.1"/>
    </source>
</evidence>
<reference evidence="1" key="1">
    <citation type="submission" date="2021-07" db="EMBL/GenBank/DDBJ databases">
        <title>Draft genome sequence of carbapenem-resistant Aeromonas spp. in Japan.</title>
        <authorList>
            <person name="Maehana S."/>
            <person name="Suzuki M."/>
            <person name="Kitasato H."/>
        </authorList>
    </citation>
    <scope>NUCLEOTIDE SEQUENCE</scope>
    <source>
        <strain evidence="1">KAM351</strain>
    </source>
</reference>
<dbReference type="Proteomes" id="UP000886934">
    <property type="component" value="Unassembled WGS sequence"/>
</dbReference>
<dbReference type="EMBL" id="BPNN01000028">
    <property type="protein sequence ID" value="GJA63569.1"/>
    <property type="molecule type" value="Genomic_DNA"/>
</dbReference>
<gene>
    <name evidence="1" type="ORF">KAM351_21800</name>
</gene>
<organism evidence="1 2">
    <name type="scientific">Aeromonas caviae</name>
    <name type="common">Aeromonas punctata</name>
    <dbReference type="NCBI Taxonomy" id="648"/>
    <lineage>
        <taxon>Bacteria</taxon>
        <taxon>Pseudomonadati</taxon>
        <taxon>Pseudomonadota</taxon>
        <taxon>Gammaproteobacteria</taxon>
        <taxon>Aeromonadales</taxon>
        <taxon>Aeromonadaceae</taxon>
        <taxon>Aeromonas</taxon>
    </lineage>
</organism>